<dbReference type="RefSeq" id="WP_211471101.1">
    <property type="nucleotide sequence ID" value="NZ_JAGSXH010000132.1"/>
</dbReference>
<evidence type="ECO:0000313" key="1">
    <source>
        <dbReference type="EMBL" id="MBS2966231.1"/>
    </source>
</evidence>
<sequence length="178" mass="18896">MIHLVYVALDLVLAAYRDHLCGIQPSGPGARGLLEFFDSVDGQLGPESKAAPHLIATDQAVRGMLMKRAATLHLGAANYCWFADPAKALCLRLAGTPTASAPLIGMCDFARCPQATHHPCHRPLWAGAVRSGTTFLGQLGRGQAAERARLGEQVARAERVLRAIDAAASGHAHEGTER</sequence>
<name>A0A8J8BFJ5_9ACTN</name>
<dbReference type="EMBL" id="JAGSXH010000132">
    <property type="protein sequence ID" value="MBS2966231.1"/>
    <property type="molecule type" value="Genomic_DNA"/>
</dbReference>
<protein>
    <submittedName>
        <fullName evidence="1">Uncharacterized protein</fullName>
    </submittedName>
</protein>
<accession>A0A8J8BFJ5</accession>
<organism evidence="1 2">
    <name type="scientific">Actinocrinis puniceicyclus</name>
    <dbReference type="NCBI Taxonomy" id="977794"/>
    <lineage>
        <taxon>Bacteria</taxon>
        <taxon>Bacillati</taxon>
        <taxon>Actinomycetota</taxon>
        <taxon>Actinomycetes</taxon>
        <taxon>Catenulisporales</taxon>
        <taxon>Actinospicaceae</taxon>
        <taxon>Actinocrinis</taxon>
    </lineage>
</organism>
<dbReference type="Proteomes" id="UP000677913">
    <property type="component" value="Unassembled WGS sequence"/>
</dbReference>
<keyword evidence="2" id="KW-1185">Reference proteome</keyword>
<evidence type="ECO:0000313" key="2">
    <source>
        <dbReference type="Proteomes" id="UP000677913"/>
    </source>
</evidence>
<reference evidence="1" key="1">
    <citation type="submission" date="2021-04" db="EMBL/GenBank/DDBJ databases">
        <title>Genome based classification of Actinospica acidithermotolerans sp. nov., an actinobacterium isolated from an Indonesian hot spring.</title>
        <authorList>
            <person name="Kusuma A.B."/>
            <person name="Putra K.E."/>
            <person name="Nafisah S."/>
            <person name="Loh J."/>
            <person name="Nouioui I."/>
            <person name="Goodfellow M."/>
        </authorList>
    </citation>
    <scope>NUCLEOTIDE SEQUENCE</scope>
    <source>
        <strain evidence="1">DSM 45618</strain>
    </source>
</reference>
<proteinExistence type="predicted"/>
<comment type="caution">
    <text evidence="1">The sequence shown here is derived from an EMBL/GenBank/DDBJ whole genome shotgun (WGS) entry which is preliminary data.</text>
</comment>
<dbReference type="AlphaFoldDB" id="A0A8J8BFJ5"/>
<gene>
    <name evidence="1" type="ORF">KGA66_24515</name>
</gene>